<accession>A0ABT8R453</accession>
<protein>
    <submittedName>
        <fullName evidence="1">Nucleotidyltransferase domain-containing protein</fullName>
    </submittedName>
</protein>
<dbReference type="InterPro" id="IPR018775">
    <property type="entry name" value="RlaP"/>
</dbReference>
<dbReference type="PANTHER" id="PTHR34817">
    <property type="entry name" value="NUCLEOTIDYLTRANSFERASE"/>
    <property type="match status" value="1"/>
</dbReference>
<dbReference type="Proteomes" id="UP001168528">
    <property type="component" value="Unassembled WGS sequence"/>
</dbReference>
<sequence>MTIEELKQQNWLLFECISGSRAYGTDLPTSDTDIKGVFVLPKEEYYSLRYIEQINNESNDVVYYELKRFIELLNRNNPNILEMLNAPEDCILYKHSLFNLIKPEMFLSKLCKDTFAGYAISQIQKARGLNKKILNPVEQKRKDVLDFCYITSGSEAVAAKEWLEREGVPQEYCGLVNVPHMRNVYAIYIDLQAKLTDGQDKLGFKGIYRKEASNDVAVSSVPKGMVPATYLYFNKDGYSTYCKDYKEYWEWVDKRNEERYANTLQHGKNYDAKNMMHTIRLLEMATEIATQHQVLVRRPNREFLLQIRRGEFSYEELVHMAEEKTRQMEELYKHSLLPNQPAYAAVNALLVDLRKQWYDTNE</sequence>
<dbReference type="RefSeq" id="WP_302037690.1">
    <property type="nucleotide sequence ID" value="NZ_JAUKPO010000005.1"/>
</dbReference>
<dbReference type="PANTHER" id="PTHR34817:SF2">
    <property type="entry name" value="NUCLEOTIDYLTRANSFERASE"/>
    <property type="match status" value="1"/>
</dbReference>
<proteinExistence type="predicted"/>
<comment type="caution">
    <text evidence="1">The sequence shown here is derived from an EMBL/GenBank/DDBJ whole genome shotgun (WGS) entry which is preliminary data.</text>
</comment>
<name>A0ABT8R453_9BACT</name>
<dbReference type="Pfam" id="PF10127">
    <property type="entry name" value="RlaP"/>
    <property type="match status" value="1"/>
</dbReference>
<organism evidence="1 2">
    <name type="scientific">Rhodocytophaga aerolata</name>
    <dbReference type="NCBI Taxonomy" id="455078"/>
    <lineage>
        <taxon>Bacteria</taxon>
        <taxon>Pseudomonadati</taxon>
        <taxon>Bacteroidota</taxon>
        <taxon>Cytophagia</taxon>
        <taxon>Cytophagales</taxon>
        <taxon>Rhodocytophagaceae</taxon>
        <taxon>Rhodocytophaga</taxon>
    </lineage>
</organism>
<keyword evidence="2" id="KW-1185">Reference proteome</keyword>
<gene>
    <name evidence="1" type="ORF">Q0590_11515</name>
</gene>
<dbReference type="EMBL" id="JAUKPO010000005">
    <property type="protein sequence ID" value="MDO1446886.1"/>
    <property type="molecule type" value="Genomic_DNA"/>
</dbReference>
<reference evidence="1" key="1">
    <citation type="submission" date="2023-07" db="EMBL/GenBank/DDBJ databases">
        <title>The genome sequence of Rhodocytophaga aerolata KACC 12507.</title>
        <authorList>
            <person name="Zhang X."/>
        </authorList>
    </citation>
    <scope>NUCLEOTIDE SEQUENCE</scope>
    <source>
        <strain evidence="1">KACC 12507</strain>
    </source>
</reference>
<evidence type="ECO:0000313" key="1">
    <source>
        <dbReference type="EMBL" id="MDO1446886.1"/>
    </source>
</evidence>
<evidence type="ECO:0000313" key="2">
    <source>
        <dbReference type="Proteomes" id="UP001168528"/>
    </source>
</evidence>